<dbReference type="Proteomes" id="UP000092504">
    <property type="component" value="Unassembled WGS sequence"/>
</dbReference>
<evidence type="ECO:0000313" key="2">
    <source>
        <dbReference type="Proteomes" id="UP000092504"/>
    </source>
</evidence>
<proteinExistence type="predicted"/>
<organism evidence="1 2">
    <name type="scientific">Halomonas elongata</name>
    <dbReference type="NCBI Taxonomy" id="2746"/>
    <lineage>
        <taxon>Bacteria</taxon>
        <taxon>Pseudomonadati</taxon>
        <taxon>Pseudomonadota</taxon>
        <taxon>Gammaproteobacteria</taxon>
        <taxon>Oceanospirillales</taxon>
        <taxon>Halomonadaceae</taxon>
        <taxon>Halomonas</taxon>
    </lineage>
</organism>
<dbReference type="Gene3D" id="3.30.70.100">
    <property type="match status" value="1"/>
</dbReference>
<accession>A0A1B8P023</accession>
<dbReference type="AlphaFoldDB" id="A0A1B8P023"/>
<dbReference type="InterPro" id="IPR011008">
    <property type="entry name" value="Dimeric_a/b-barrel"/>
</dbReference>
<protein>
    <submittedName>
        <fullName evidence="1">L-rhamnose mutarotase</fullName>
        <ecNumber evidence="1">5.1.3.-</ecNumber>
    </submittedName>
</protein>
<sequence length="107" mass="12493">MPIRALRMTLHPGQEVEYRRRHAAIWPELVTALREAGIEEYRIFLDPESRHLFAIMTLADDHRVDDLPSLPVMQRWWHAMADIMDTEPDASPQSVALDEVFTMLPEE</sequence>
<dbReference type="Pfam" id="PF05336">
    <property type="entry name" value="rhaM"/>
    <property type="match status" value="1"/>
</dbReference>
<keyword evidence="1" id="KW-0413">Isomerase</keyword>
<dbReference type="PANTHER" id="PTHR34389:SF2">
    <property type="entry name" value="L-RHAMNOSE MUTAROTASE"/>
    <property type="match status" value="1"/>
</dbReference>
<dbReference type="EMBL" id="MAJD01000002">
    <property type="protein sequence ID" value="OBX35617.1"/>
    <property type="molecule type" value="Genomic_DNA"/>
</dbReference>
<dbReference type="PATRIC" id="fig|2746.7.peg.4837"/>
<name>A0A1B8P023_HALEL</name>
<dbReference type="SUPFAM" id="SSF54909">
    <property type="entry name" value="Dimeric alpha+beta barrel"/>
    <property type="match status" value="1"/>
</dbReference>
<reference evidence="1 2" key="1">
    <citation type="submission" date="2016-06" db="EMBL/GenBank/DDBJ databases">
        <title>Genome sequence of halotolerant plant growth promoting strain of Halomonas elongata HEK1 isolated from salterns of Rann of Kutch, Gujarat, India.</title>
        <authorList>
            <person name="Gaba S."/>
            <person name="Singh R.N."/>
            <person name="Abrol S."/>
            <person name="Kaushik R."/>
            <person name="Saxena A.K."/>
        </authorList>
    </citation>
    <scope>NUCLEOTIDE SEQUENCE [LARGE SCALE GENOMIC DNA]</scope>
    <source>
        <strain evidence="1 2">HEK1</strain>
    </source>
</reference>
<gene>
    <name evidence="1" type="primary">rhaM</name>
    <name evidence="1" type="ORF">A8U91_04691</name>
</gene>
<dbReference type="InterPro" id="IPR008000">
    <property type="entry name" value="Rham/fucose_mutarotase"/>
</dbReference>
<dbReference type="PANTHER" id="PTHR34389">
    <property type="entry name" value="L-RHAMNOSE MUTAROTASE"/>
    <property type="match status" value="1"/>
</dbReference>
<dbReference type="GO" id="GO:0016857">
    <property type="term" value="F:racemase and epimerase activity, acting on carbohydrates and derivatives"/>
    <property type="evidence" value="ECO:0007669"/>
    <property type="project" value="InterPro"/>
</dbReference>
<evidence type="ECO:0000313" key="1">
    <source>
        <dbReference type="EMBL" id="OBX35617.1"/>
    </source>
</evidence>
<dbReference type="GO" id="GO:0019301">
    <property type="term" value="P:rhamnose catabolic process"/>
    <property type="evidence" value="ECO:0007669"/>
    <property type="project" value="TreeGrafter"/>
</dbReference>
<dbReference type="EC" id="5.1.3.-" evidence="1"/>
<comment type="caution">
    <text evidence="1">The sequence shown here is derived from an EMBL/GenBank/DDBJ whole genome shotgun (WGS) entry which is preliminary data.</text>
</comment>